<sequence>MDPRATQITALTSGWRTGADAERQVIEILREAPPAELDAVLGDLDLDAVIGDIDDHVWGPDHRTELVDLLLHQRRGDLSTTSLATVVGALHPVVRQREHQETIADVLLSRTGGGFHDLKYRLNATGDHHDLEHLVFTDLDEDLRERVLAHIAEQASVDPTSDLRVLCDIDDTLKCAIHDDRYPRGTVYPGIVALLHALDEGAAEEPSRPGDLTFVTARPGGPRGLVEQYTLNGLSELGLPPHAVLGGSLLNLHTKERIAERKIQNMERDRLLFPECRMVFIGDSGQADGQVGAQMHERDPGHIVGTLLHNVTDLDAAARARWAEQGVHVFDTYAGAAAHAVRLGLVRVDQAREVAEETRAQLALVDLSPQQRERLERELAADVEAIERAAGEVTGASGVAAVDPGL</sequence>
<accession>A0A285VBA3</accession>
<keyword evidence="2" id="KW-1185">Reference proteome</keyword>
<dbReference type="PANTHER" id="PTHR40861">
    <property type="entry name" value="DUF2183 DOMAIN-CONTAINING PROTEIN"/>
    <property type="match status" value="1"/>
</dbReference>
<organism evidence="1 2">
    <name type="scientific">Ornithinimicrobium cerasi</name>
    <dbReference type="NCBI Taxonomy" id="2248773"/>
    <lineage>
        <taxon>Bacteria</taxon>
        <taxon>Bacillati</taxon>
        <taxon>Actinomycetota</taxon>
        <taxon>Actinomycetes</taxon>
        <taxon>Micrococcales</taxon>
        <taxon>Ornithinimicrobiaceae</taxon>
        <taxon>Ornithinimicrobium</taxon>
    </lineage>
</organism>
<dbReference type="PANTHER" id="PTHR40861:SF1">
    <property type="entry name" value="PHOSPHATIDATE PHOSPHATASE APP1 CATALYTIC DOMAIN-CONTAINING PROTEIN"/>
    <property type="match status" value="1"/>
</dbReference>
<name>A0A285VBA3_9MICO</name>
<evidence type="ECO:0000313" key="2">
    <source>
        <dbReference type="Proteomes" id="UP000219688"/>
    </source>
</evidence>
<dbReference type="EMBL" id="OBQK01000001">
    <property type="protein sequence ID" value="SOC51340.1"/>
    <property type="molecule type" value="Genomic_DNA"/>
</dbReference>
<dbReference type="Proteomes" id="UP000219688">
    <property type="component" value="Unassembled WGS sequence"/>
</dbReference>
<protein>
    <recommendedName>
        <fullName evidence="3">Phosphatidate phosphatase APP1</fullName>
    </recommendedName>
</protein>
<proteinExistence type="predicted"/>
<dbReference type="RefSeq" id="WP_097186383.1">
    <property type="nucleotide sequence ID" value="NZ_OBQK01000001.1"/>
</dbReference>
<evidence type="ECO:0000313" key="1">
    <source>
        <dbReference type="EMBL" id="SOC51340.1"/>
    </source>
</evidence>
<dbReference type="AlphaFoldDB" id="A0A285VBA3"/>
<gene>
    <name evidence="1" type="ORF">SAMN05421879_101150</name>
</gene>
<reference evidence="2" key="1">
    <citation type="submission" date="2017-08" db="EMBL/GenBank/DDBJ databases">
        <authorList>
            <person name="Varghese N."/>
            <person name="Submissions S."/>
        </authorList>
    </citation>
    <scope>NUCLEOTIDE SEQUENCE [LARGE SCALE GENOMIC DNA]</scope>
    <source>
        <strain evidence="2">USBA17B2</strain>
    </source>
</reference>
<evidence type="ECO:0008006" key="3">
    <source>
        <dbReference type="Google" id="ProtNLM"/>
    </source>
</evidence>